<reference evidence="1 2" key="1">
    <citation type="journal article" date="2016" name="Nat. Commun.">
        <title>Thousands of microbial genomes shed light on interconnected biogeochemical processes in an aquifer system.</title>
        <authorList>
            <person name="Anantharaman K."/>
            <person name="Brown C.T."/>
            <person name="Hug L.A."/>
            <person name="Sharon I."/>
            <person name="Castelle C.J."/>
            <person name="Probst A.J."/>
            <person name="Thomas B.C."/>
            <person name="Singh A."/>
            <person name="Wilkins M.J."/>
            <person name="Karaoz U."/>
            <person name="Brodie E.L."/>
            <person name="Williams K.H."/>
            <person name="Hubbard S.S."/>
            <person name="Banfield J.F."/>
        </authorList>
    </citation>
    <scope>NUCLEOTIDE SEQUENCE [LARGE SCALE GENOMIC DNA]</scope>
</reference>
<dbReference type="Proteomes" id="UP000178999">
    <property type="component" value="Unassembled WGS sequence"/>
</dbReference>
<comment type="caution">
    <text evidence="1">The sequence shown here is derived from an EMBL/GenBank/DDBJ whole genome shotgun (WGS) entry which is preliminary data.</text>
</comment>
<dbReference type="AlphaFoldDB" id="A0A1F8CV94"/>
<protein>
    <recommendedName>
        <fullName evidence="3">Bacterial toxin RNase RnlA/LsoA DBD domain-containing protein</fullName>
    </recommendedName>
</protein>
<evidence type="ECO:0000313" key="1">
    <source>
        <dbReference type="EMBL" id="OGM79749.1"/>
    </source>
</evidence>
<name>A0A1F8CV94_9BACT</name>
<gene>
    <name evidence="1" type="ORF">A2382_03290</name>
</gene>
<evidence type="ECO:0000313" key="2">
    <source>
        <dbReference type="Proteomes" id="UP000178999"/>
    </source>
</evidence>
<proteinExistence type="predicted"/>
<sequence>MDIKNPKTNLWWNYLAPDLKELFLESLLLLEKTKQWNDKFHDYSFVVFPAAKAYEGVLKHIFLDLGFIDKIGFLDKHFRIGKSLNPSLDRQHQGRDWVYDDLAKHCQGKDLPDKLWETWKHSRNLAFHWFPGEKNSLSLPQAEERLSMIFDAIDAIFRVCRININDKIK</sequence>
<evidence type="ECO:0008006" key="3">
    <source>
        <dbReference type="Google" id="ProtNLM"/>
    </source>
</evidence>
<dbReference type="STRING" id="1802538.A2382_03290"/>
<accession>A0A1F8CV94</accession>
<dbReference type="EMBL" id="MGHY01000008">
    <property type="protein sequence ID" value="OGM79749.1"/>
    <property type="molecule type" value="Genomic_DNA"/>
</dbReference>
<organism evidence="1 2">
    <name type="scientific">Candidatus Woesebacteria bacterium RIFOXYB1_FULL_38_16</name>
    <dbReference type="NCBI Taxonomy" id="1802538"/>
    <lineage>
        <taxon>Bacteria</taxon>
        <taxon>Candidatus Woeseibacteriota</taxon>
    </lineage>
</organism>